<evidence type="ECO:0000256" key="1">
    <source>
        <dbReference type="ARBA" id="ARBA00022670"/>
    </source>
</evidence>
<evidence type="ECO:0000256" key="2">
    <source>
        <dbReference type="ARBA" id="ARBA00022750"/>
    </source>
</evidence>
<evidence type="ECO:0000259" key="5">
    <source>
        <dbReference type="PROSITE" id="PS50994"/>
    </source>
</evidence>
<dbReference type="Pfam" id="PF00665">
    <property type="entry name" value="rve"/>
    <property type="match status" value="1"/>
</dbReference>
<evidence type="ECO:0000256" key="4">
    <source>
        <dbReference type="SAM" id="MobiDB-lite"/>
    </source>
</evidence>
<dbReference type="SUPFAM" id="SSF53098">
    <property type="entry name" value="Ribonuclease H-like"/>
    <property type="match status" value="1"/>
</dbReference>
<dbReference type="InterPro" id="IPR001584">
    <property type="entry name" value="Integrase_cat-core"/>
</dbReference>
<dbReference type="EMBL" id="CP092873">
    <property type="protein sequence ID" value="UYV73758.1"/>
    <property type="molecule type" value="Genomic_DNA"/>
</dbReference>
<feature type="domain" description="Integrase catalytic" evidence="5">
    <location>
        <begin position="804"/>
        <end position="984"/>
    </location>
</feature>
<dbReference type="InterPro" id="IPR036875">
    <property type="entry name" value="Znf_CCHC_sf"/>
</dbReference>
<dbReference type="PANTHER" id="PTHR37984:SF9">
    <property type="entry name" value="INTEGRASE CATALYTIC DOMAIN-CONTAINING PROTEIN"/>
    <property type="match status" value="1"/>
</dbReference>
<dbReference type="PROSITE" id="PS50994">
    <property type="entry name" value="INTEGRASE"/>
    <property type="match status" value="1"/>
</dbReference>
<accession>A0ABY6KY08</accession>
<feature type="compositionally biased region" description="Polar residues" evidence="4">
    <location>
        <begin position="1045"/>
        <end position="1064"/>
    </location>
</feature>
<dbReference type="InterPro" id="IPR008042">
    <property type="entry name" value="Retrotrans_Pao"/>
</dbReference>
<protein>
    <submittedName>
        <fullName evidence="6">K02A2.6-like</fullName>
    </submittedName>
</protein>
<evidence type="ECO:0000313" key="7">
    <source>
        <dbReference type="Proteomes" id="UP001235939"/>
    </source>
</evidence>
<dbReference type="Proteomes" id="UP001235939">
    <property type="component" value="Chromosome 11"/>
</dbReference>
<name>A0ABY6KY08_9ARAC</name>
<dbReference type="InterPro" id="IPR000477">
    <property type="entry name" value="RT_dom"/>
</dbReference>
<dbReference type="InterPro" id="IPR041577">
    <property type="entry name" value="RT_RNaseH_2"/>
</dbReference>
<dbReference type="Gene3D" id="4.10.60.10">
    <property type="entry name" value="Zinc finger, CCHC-type"/>
    <property type="match status" value="1"/>
</dbReference>
<reference evidence="6 7" key="1">
    <citation type="submission" date="2022-01" db="EMBL/GenBank/DDBJ databases">
        <title>A chromosomal length assembly of Cordylochernes scorpioides.</title>
        <authorList>
            <person name="Zeh D."/>
            <person name="Zeh J."/>
        </authorList>
    </citation>
    <scope>NUCLEOTIDE SEQUENCE [LARGE SCALE GENOMIC DNA]</scope>
    <source>
        <strain evidence="6">IN4F17</strain>
        <tissue evidence="6">Whole Body</tissue>
    </source>
</reference>
<feature type="region of interest" description="Disordered" evidence="4">
    <location>
        <begin position="1021"/>
        <end position="1064"/>
    </location>
</feature>
<dbReference type="InterPro" id="IPR043502">
    <property type="entry name" value="DNA/RNA_pol_sf"/>
</dbReference>
<proteinExistence type="predicted"/>
<keyword evidence="1" id="KW-0645">Protease</keyword>
<dbReference type="InterPro" id="IPR001878">
    <property type="entry name" value="Znf_CCHC"/>
</dbReference>
<dbReference type="InterPro" id="IPR050951">
    <property type="entry name" value="Retrovirus_Pol_polyprotein"/>
</dbReference>
<dbReference type="Pfam" id="PF17919">
    <property type="entry name" value="RT_RNaseH_2"/>
    <property type="match status" value="1"/>
</dbReference>
<dbReference type="InterPro" id="IPR043128">
    <property type="entry name" value="Rev_trsase/Diguanyl_cyclase"/>
</dbReference>
<keyword evidence="7" id="KW-1185">Reference proteome</keyword>
<sequence>MANYMQIAAPEGFNFGKPNEWPIWFKRFQRYRIASGLSEKSENEQVNALIYIMGDKAEEILILINLSEAQINDYKLVVSKFQDYFIGKRNVIYERAKFNRRSQGETEPVEEFITNLHVLAENCSYGILKEEMIRDRLVVGVKNFNLSEKLQLESELTLEKAIQIVRQSENRKGGRNGTIFQKTRMKGTKTYDSNFPKNHQGWSSNEKLKCFRCGYYQGHSKEQCPAKDAICNKCRKKGHFAKVCHTKTIQEVSSSQNNAFIGIVGMQENAEDSGAEVSVMPEGIYLQHFGYLKTEKADKNIFAVSKKIEVNGMFQAFLESKRQKCEESIYIVKGVARPLLSCRASEILGLVRRINIVEDHAPTKLDPMLKFPKLFTGLGKIDIPYEIKLKEGTKPYSIYTPRRVPIPLMKELQMELERMTSNGVIEKVEGSSEWCSPMVLVAKPSGKLRICVDLSILNKNILREIHPIPVVEHTLAQLKGAKLFTKLDANSGFWQLPLSSESMGQILEGLEGTLGHMDDIMVYGSCQEEHDKRLETVLTRVSKSGLTLNKDKCKFAVTTIRFLGHQIDPNGIQVDPKRKRAILEFPKARSVKELKQFLGMVNFSARFVPNLAEISHPLNKLLSKKEEWIWGEDQDRAFDQIKKNLTSAQGLALYDPSLPITVSADASSFGLGAVIWQTKDGLRQVIAYASRTLSETEKRYAQIEKEALAITWACEKFKQYIQGLVITLETDHKPLVPIFTSKNIDDLTPRIQRMRLRIMRYSYKIVHTPGKNLIVADALSRSPKMKVGTQELEEELCAYVQQVVSFMPISDVRVKEIKERQDKDQVIQNYLLITDYYSRYPEIARLEDMTSASVIVHYKSIFARHGIPLEVRSDNGPQFRSLFKEFAHDYGFTHVTSSPRYPQSNGFIESFVKIVKERISNPAELSMGRRVRTTIPTPTKQHQPPNLKNLKNQEAIQREKQKYYFDRAKGVRELPPLDVNDRVSLTDLKTPGVIISKADTPRSYMVDTPRGRIRRNRFHLLPTGQRSPGSPHFEPDEEPYINYPEANTHTSDAPTDVTDSSTSPKEALYRTRSGRTVRENSNQDITMFASEQQDDFLKKFWELESVPSAKSLTREEISCEEIYINNLKILEDGRYSVGLPFRTLPTLGESRINALKRFLSLERKLQKSPSILKQYCDFMDEYLLINHMELIPSDELGTPSGQCYYIPHHCVFKEQSTTTKLRVVFDASCKTSNGKSLNDFLHVGPKLQQDIFNILIRFRTRPIAFSGDIEKMYRQRKKTSEPLLDYRLLTVTYGLSCAPYLAMRTLHQLARDKVSTFPVASKIVQTDFYVDDLLSGADTIEEDTSHIHEVNNLLSSAGFSLRKWRSNVPEVLSGLSEQVEDRHNLWDFESDSCVKILGICWNPSLDIFQILVNDIPEQTNSKRHLLSHISRIFDPIGWLSPVIIRLKILLQSLWKQKLNWDDPLPDTLCSQRKKIEKELSILNKFQIPRYF</sequence>
<keyword evidence="2" id="KW-0064">Aspartyl protease</keyword>
<dbReference type="CDD" id="cd01644">
    <property type="entry name" value="RT_pepA17"/>
    <property type="match status" value="1"/>
</dbReference>
<gene>
    <name evidence="6" type="ORF">LAZ67_11000774</name>
</gene>
<dbReference type="SMART" id="SM00343">
    <property type="entry name" value="ZnF_C2HC"/>
    <property type="match status" value="2"/>
</dbReference>
<keyword evidence="3" id="KW-0238">DNA-binding</keyword>
<evidence type="ECO:0000313" key="6">
    <source>
        <dbReference type="EMBL" id="UYV73758.1"/>
    </source>
</evidence>
<dbReference type="Pfam" id="PF00078">
    <property type="entry name" value="RVT_1"/>
    <property type="match status" value="1"/>
</dbReference>
<dbReference type="Gene3D" id="3.10.10.10">
    <property type="entry name" value="HIV Type 1 Reverse Transcriptase, subunit A, domain 1"/>
    <property type="match status" value="1"/>
</dbReference>
<dbReference type="CDD" id="cd09274">
    <property type="entry name" value="RNase_HI_RT_Ty3"/>
    <property type="match status" value="1"/>
</dbReference>
<dbReference type="SUPFAM" id="SSF57756">
    <property type="entry name" value="Retrovirus zinc finger-like domains"/>
    <property type="match status" value="1"/>
</dbReference>
<evidence type="ECO:0000256" key="3">
    <source>
        <dbReference type="ARBA" id="ARBA00023125"/>
    </source>
</evidence>
<dbReference type="InterPro" id="IPR012337">
    <property type="entry name" value="RNaseH-like_sf"/>
</dbReference>
<dbReference type="SUPFAM" id="SSF56672">
    <property type="entry name" value="DNA/RNA polymerases"/>
    <property type="match status" value="2"/>
</dbReference>
<dbReference type="Gene3D" id="3.30.70.270">
    <property type="match status" value="3"/>
</dbReference>
<dbReference type="PANTHER" id="PTHR37984">
    <property type="entry name" value="PROTEIN CBG26694"/>
    <property type="match status" value="1"/>
</dbReference>
<dbReference type="InterPro" id="IPR036397">
    <property type="entry name" value="RNaseH_sf"/>
</dbReference>
<keyword evidence="2" id="KW-0378">Hydrolase</keyword>
<dbReference type="Pfam" id="PF05380">
    <property type="entry name" value="Peptidase_A17"/>
    <property type="match status" value="1"/>
</dbReference>
<dbReference type="Gene3D" id="3.30.420.10">
    <property type="entry name" value="Ribonuclease H-like superfamily/Ribonuclease H"/>
    <property type="match status" value="1"/>
</dbReference>
<dbReference type="CDD" id="cd01647">
    <property type="entry name" value="RT_LTR"/>
    <property type="match status" value="1"/>
</dbReference>
<organism evidence="6 7">
    <name type="scientific">Cordylochernes scorpioides</name>
    <dbReference type="NCBI Taxonomy" id="51811"/>
    <lineage>
        <taxon>Eukaryota</taxon>
        <taxon>Metazoa</taxon>
        <taxon>Ecdysozoa</taxon>
        <taxon>Arthropoda</taxon>
        <taxon>Chelicerata</taxon>
        <taxon>Arachnida</taxon>
        <taxon>Pseudoscorpiones</taxon>
        <taxon>Cheliferoidea</taxon>
        <taxon>Chernetidae</taxon>
        <taxon>Cordylochernes</taxon>
    </lineage>
</organism>